<name>A0A1S7DQ38_RIEAN</name>
<dbReference type="Proteomes" id="UP000189883">
    <property type="component" value="Chromosome"/>
</dbReference>
<reference evidence="1 2" key="1">
    <citation type="submission" date="2015-06" db="EMBL/GenBank/DDBJ databases">
        <title>R. anatipestifer strain HXb2 is the most virulent strain so far, and the genome sequence would help us uncover the pathogenesis.</title>
        <authorList>
            <person name="Hu Q."/>
            <person name="Qi J."/>
            <person name="Bo H."/>
            <person name="Liu G."/>
            <person name="Tao M."/>
            <person name="Ding Y."/>
            <person name="Xue Y."/>
        </authorList>
    </citation>
    <scope>NUCLEOTIDE SEQUENCE [LARGE SCALE GENOMIC DNA]</scope>
    <source>
        <strain evidence="1 2">HXb2</strain>
    </source>
</reference>
<dbReference type="EMBL" id="CP011859">
    <property type="protein sequence ID" value="AQY21235.1"/>
    <property type="molecule type" value="Genomic_DNA"/>
</dbReference>
<proteinExistence type="predicted"/>
<protein>
    <recommendedName>
        <fullName evidence="3">T9SS C-terminal target domain-containing protein</fullName>
    </recommendedName>
</protein>
<dbReference type="AlphaFoldDB" id="A0A1S7DQ38"/>
<organism evidence="1 2">
    <name type="scientific">Riemerella anatipestifer</name>
    <name type="common">Moraxella anatipestifer</name>
    <dbReference type="NCBI Taxonomy" id="34085"/>
    <lineage>
        <taxon>Bacteria</taxon>
        <taxon>Pseudomonadati</taxon>
        <taxon>Bacteroidota</taxon>
        <taxon>Flavobacteriia</taxon>
        <taxon>Flavobacteriales</taxon>
        <taxon>Weeksellaceae</taxon>
        <taxon>Riemerella</taxon>
    </lineage>
</organism>
<evidence type="ECO:0000313" key="1">
    <source>
        <dbReference type="EMBL" id="AQY21235.1"/>
    </source>
</evidence>
<dbReference type="RefSeq" id="WP_079206443.1">
    <property type="nucleotide sequence ID" value="NZ_CP011859.1"/>
</dbReference>
<sequence length="293" mass="33872">MFKKQIVLIILVFLGLYNANAQDLKFLKLKKYKVATLDKQLNETSGLTEIGGKLLSFNDSGNSADIYEIDRENGNVKKIATNATNFDWEAISTDGKNLYIGDFGNNMGTRSNLMVYKIPFHDGEPSLKYEKMLRFYYPNQEEFVPLNRKNNFDAESMIYHQGNIQIFSKEWASYNTRHYEIKTDTEERQPAVLLEEYPLGYLATDATYKDGKLYIIGYTKKAEVYLTVFQETAPNRFFEAKPQKYYLGMSFSIGQIEGVTATEEGLYISGERFKTKIKDVKQPLYFVPYNKLK</sequence>
<evidence type="ECO:0000313" key="2">
    <source>
        <dbReference type="Proteomes" id="UP000189883"/>
    </source>
</evidence>
<accession>A0A1S7DQ38</accession>
<dbReference type="SUPFAM" id="SSF69304">
    <property type="entry name" value="Tricorn protease N-terminal domain"/>
    <property type="match status" value="1"/>
</dbReference>
<evidence type="ECO:0008006" key="3">
    <source>
        <dbReference type="Google" id="ProtNLM"/>
    </source>
</evidence>
<gene>
    <name evidence="1" type="ORF">AB406_0272</name>
</gene>